<dbReference type="InterPro" id="IPR036291">
    <property type="entry name" value="NAD(P)-bd_dom_sf"/>
</dbReference>
<comment type="catalytic activity">
    <reaction evidence="7">
        <text>(S)-malate + NAD(+) = oxaloacetate + NADH + H(+)</text>
        <dbReference type="Rhea" id="RHEA:21432"/>
        <dbReference type="ChEBI" id="CHEBI:15378"/>
        <dbReference type="ChEBI" id="CHEBI:15589"/>
        <dbReference type="ChEBI" id="CHEBI:16452"/>
        <dbReference type="ChEBI" id="CHEBI:57540"/>
        <dbReference type="ChEBI" id="CHEBI:57945"/>
        <dbReference type="EC" id="1.1.1.37"/>
    </reaction>
</comment>
<comment type="function">
    <text evidence="1 7">Catalyzes the reversible oxidation of malate to oxaloacetate.</text>
</comment>
<evidence type="ECO:0000256" key="5">
    <source>
        <dbReference type="ARBA" id="ARBA00023002"/>
    </source>
</evidence>
<dbReference type="EC" id="1.1.1.37" evidence="3 7"/>
<feature type="binding site" evidence="7 10">
    <location>
        <position position="105"/>
    </location>
    <ligand>
        <name>NAD(+)</name>
        <dbReference type="ChEBI" id="CHEBI:57540"/>
    </ligand>
</feature>
<dbReference type="InterPro" id="IPR022383">
    <property type="entry name" value="Lactate/malate_DH_C"/>
</dbReference>
<dbReference type="EMBL" id="NJGV01000007">
    <property type="protein sequence ID" value="OWY34948.1"/>
    <property type="molecule type" value="Genomic_DNA"/>
</dbReference>
<feature type="domain" description="Lactate/malate dehydrogenase C-terminal" evidence="12">
    <location>
        <begin position="157"/>
        <end position="320"/>
    </location>
</feature>
<feature type="binding site" evidence="7 10">
    <location>
        <begin position="11"/>
        <end position="17"/>
    </location>
    <ligand>
        <name>NAD(+)</name>
        <dbReference type="ChEBI" id="CHEBI:57540"/>
    </ligand>
</feature>
<keyword evidence="4 7" id="KW-0816">Tricarboxylic acid cycle</keyword>
<proteinExistence type="inferred from homology"/>
<evidence type="ECO:0000259" key="11">
    <source>
        <dbReference type="Pfam" id="PF00056"/>
    </source>
</evidence>
<accession>A0A225SUM1</accession>
<evidence type="ECO:0000259" key="12">
    <source>
        <dbReference type="Pfam" id="PF02866"/>
    </source>
</evidence>
<organism evidence="13 14">
    <name type="scientific">Herbaspirillum aquaticum</name>
    <dbReference type="NCBI Taxonomy" id="568783"/>
    <lineage>
        <taxon>Bacteria</taxon>
        <taxon>Pseudomonadati</taxon>
        <taxon>Pseudomonadota</taxon>
        <taxon>Betaproteobacteria</taxon>
        <taxon>Burkholderiales</taxon>
        <taxon>Oxalobacteraceae</taxon>
        <taxon>Herbaspirillum</taxon>
    </lineage>
</organism>
<evidence type="ECO:0000256" key="7">
    <source>
        <dbReference type="HAMAP-Rule" id="MF_01517"/>
    </source>
</evidence>
<dbReference type="SUPFAM" id="SSF51735">
    <property type="entry name" value="NAD(P)-binding Rossmann-fold domains"/>
    <property type="match status" value="1"/>
</dbReference>
<dbReference type="FunFam" id="3.90.110.10:FF:000002">
    <property type="entry name" value="Malate dehydrogenase"/>
    <property type="match status" value="1"/>
</dbReference>
<evidence type="ECO:0000256" key="3">
    <source>
        <dbReference type="ARBA" id="ARBA00012995"/>
    </source>
</evidence>
<dbReference type="NCBIfam" id="NF003916">
    <property type="entry name" value="PRK05442.1"/>
    <property type="match status" value="1"/>
</dbReference>
<evidence type="ECO:0000256" key="9">
    <source>
        <dbReference type="PIRSR" id="PIRSR000102-2"/>
    </source>
</evidence>
<comment type="caution">
    <text evidence="13">The sequence shown here is derived from an EMBL/GenBank/DDBJ whole genome shotgun (WGS) entry which is preliminary data.</text>
</comment>
<reference evidence="13 14" key="1">
    <citation type="journal article" date="2010" name="Int. J. Syst. Evol. Microbiol.">
        <title>Reclassification of Herbaspirillum putei as a later heterotypic synonym of Herbaspirillum huttiense, with the description of H. huttiense subsp. huttiense subsp. nov. and H. huttiense subsp. putei subsp. nov., comb. nov., and description of Herbaspirillum aquaticum sp. nov.</title>
        <authorList>
            <person name="Dobritsa A.P."/>
            <person name="Reddy M.C."/>
            <person name="Samadpour M."/>
        </authorList>
    </citation>
    <scope>NUCLEOTIDE SEQUENCE [LARGE SCALE GENOMIC DNA]</scope>
    <source>
        <strain evidence="13 14">IEH 4430</strain>
    </source>
</reference>
<dbReference type="Proteomes" id="UP000214747">
    <property type="component" value="Unassembled WGS sequence"/>
</dbReference>
<dbReference type="AlphaFoldDB" id="A0A225SUM1"/>
<dbReference type="GO" id="GO:0030060">
    <property type="term" value="F:L-malate dehydrogenase (NAD+) activity"/>
    <property type="evidence" value="ECO:0007669"/>
    <property type="project" value="UniProtKB-UniRule"/>
</dbReference>
<keyword evidence="5 7" id="KW-0560">Oxidoreductase</keyword>
<feature type="domain" description="Lactate/malate dehydrogenase N-terminal" evidence="11">
    <location>
        <begin position="6"/>
        <end position="146"/>
    </location>
</feature>
<evidence type="ECO:0000313" key="14">
    <source>
        <dbReference type="Proteomes" id="UP000214747"/>
    </source>
</evidence>
<feature type="binding site" evidence="7 9">
    <location>
        <position position="92"/>
    </location>
    <ligand>
        <name>substrate</name>
    </ligand>
</feature>
<evidence type="ECO:0000256" key="2">
    <source>
        <dbReference type="ARBA" id="ARBA00009613"/>
    </source>
</evidence>
<sequence>MKPIKHIAVTGAAGQIGYSLVFRIANGDMLGHDQPVSLRLLDVPAAQAALRGVEMELQDCAFPLLRDVVCTDDAEQAFAQVDYAILVGAQPRQKGMERRDLLAANADIFVRQGRALNAVASRTVKVLVVGNPANTNALIAMSAAPNLDPSCFSAMMRLDHNRARAMLAKRLGEPVDSLEQVVVWGNHSPTMYADYRFALVRGEPAPLRIQDEQWNREIFIPQVAQRGSAVIEARGKSSAASAASAAVDHMRDWVCGSQGRWVSMSLPSNGDYGIPEGIFFGVPVRCEDGRIERVNGLSIDTFASERLQGAVNELLEERDAIRHLLQS</sequence>
<feature type="active site" description="Proton acceptor" evidence="7 8">
    <location>
        <position position="187"/>
    </location>
</feature>
<feature type="binding site" evidence="7">
    <location>
        <position position="112"/>
    </location>
    <ligand>
        <name>NAD(+)</name>
        <dbReference type="ChEBI" id="CHEBI:57540"/>
    </ligand>
</feature>
<evidence type="ECO:0000256" key="10">
    <source>
        <dbReference type="PIRSR" id="PIRSR000102-3"/>
    </source>
</evidence>
<keyword evidence="6 7" id="KW-0520">NAD</keyword>
<feature type="binding site" evidence="7 9">
    <location>
        <position position="131"/>
    </location>
    <ligand>
        <name>substrate</name>
    </ligand>
</feature>
<evidence type="ECO:0000256" key="8">
    <source>
        <dbReference type="PIRSR" id="PIRSR000102-1"/>
    </source>
</evidence>
<dbReference type="Pfam" id="PF02866">
    <property type="entry name" value="Ldh_1_C"/>
    <property type="match status" value="1"/>
</dbReference>
<dbReference type="PANTHER" id="PTHR23382">
    <property type="entry name" value="MALATE DEHYDROGENASE"/>
    <property type="match status" value="1"/>
</dbReference>
<protein>
    <recommendedName>
        <fullName evidence="3 7">Malate dehydrogenase</fullName>
        <ecNumber evidence="3 7">1.1.1.37</ecNumber>
    </recommendedName>
</protein>
<feature type="binding site" evidence="7 10">
    <location>
        <begin position="129"/>
        <end position="131"/>
    </location>
    <ligand>
        <name>NAD(+)</name>
        <dbReference type="ChEBI" id="CHEBI:57540"/>
    </ligand>
</feature>
<evidence type="ECO:0000256" key="6">
    <source>
        <dbReference type="ARBA" id="ARBA00023027"/>
    </source>
</evidence>
<dbReference type="NCBIfam" id="TIGR01759">
    <property type="entry name" value="MalateDH-SF1"/>
    <property type="match status" value="1"/>
</dbReference>
<dbReference type="Gene3D" id="3.90.110.10">
    <property type="entry name" value="Lactate dehydrogenase/glycoside hydrolase, family 4, C-terminal"/>
    <property type="match status" value="1"/>
</dbReference>
<feature type="binding site" evidence="7 9">
    <location>
        <position position="162"/>
    </location>
    <ligand>
        <name>substrate</name>
    </ligand>
</feature>
<dbReference type="FunFam" id="3.40.50.720:FF:000010">
    <property type="entry name" value="Malate dehydrogenase"/>
    <property type="match status" value="1"/>
</dbReference>
<name>A0A225SUM1_9BURK</name>
<dbReference type="InterPro" id="IPR015955">
    <property type="entry name" value="Lactate_DH/Glyco_Ohase_4_C"/>
</dbReference>
<dbReference type="InterPro" id="IPR010945">
    <property type="entry name" value="Malate_DH_type2"/>
</dbReference>
<evidence type="ECO:0000313" key="13">
    <source>
        <dbReference type="EMBL" id="OWY34948.1"/>
    </source>
</evidence>
<feature type="binding site" evidence="7 9">
    <location>
        <position position="98"/>
    </location>
    <ligand>
        <name>substrate</name>
    </ligand>
</feature>
<evidence type="ECO:0000256" key="4">
    <source>
        <dbReference type="ARBA" id="ARBA00022532"/>
    </source>
</evidence>
<dbReference type="InterPro" id="IPR001557">
    <property type="entry name" value="L-lactate/malate_DH"/>
</dbReference>
<dbReference type="HAMAP" id="MF_01517">
    <property type="entry name" value="Malate_dehydrog_2"/>
    <property type="match status" value="1"/>
</dbReference>
<dbReference type="PIRSF" id="PIRSF000102">
    <property type="entry name" value="Lac_mal_DH"/>
    <property type="match status" value="1"/>
</dbReference>
<comment type="similarity">
    <text evidence="2 7">Belongs to the LDH/MDH superfamily. MDH type 2 family.</text>
</comment>
<gene>
    <name evidence="7" type="primary">mdh</name>
    <name evidence="13" type="ORF">CEJ45_09325</name>
</gene>
<dbReference type="CDD" id="cd01338">
    <property type="entry name" value="MDH_chloroplast-like"/>
    <property type="match status" value="1"/>
</dbReference>
<dbReference type="GO" id="GO:0006099">
    <property type="term" value="P:tricarboxylic acid cycle"/>
    <property type="evidence" value="ECO:0007669"/>
    <property type="project" value="UniProtKB-UniRule"/>
</dbReference>
<dbReference type="GO" id="GO:0006108">
    <property type="term" value="P:malate metabolic process"/>
    <property type="evidence" value="ECO:0007669"/>
    <property type="project" value="InterPro"/>
</dbReference>
<keyword evidence="14" id="KW-1185">Reference proteome</keyword>
<dbReference type="Pfam" id="PF00056">
    <property type="entry name" value="Ldh_1_N"/>
    <property type="match status" value="1"/>
</dbReference>
<feature type="binding site" evidence="10">
    <location>
        <position position="42"/>
    </location>
    <ligand>
        <name>NAD(+)</name>
        <dbReference type="ChEBI" id="CHEBI:57540"/>
    </ligand>
</feature>
<evidence type="ECO:0000256" key="1">
    <source>
        <dbReference type="ARBA" id="ARBA00003966"/>
    </source>
</evidence>
<dbReference type="SUPFAM" id="SSF56327">
    <property type="entry name" value="LDH C-terminal domain-like"/>
    <property type="match status" value="1"/>
</dbReference>
<dbReference type="InterPro" id="IPR001236">
    <property type="entry name" value="Lactate/malate_DH_N"/>
</dbReference>
<dbReference type="Gene3D" id="3.40.50.720">
    <property type="entry name" value="NAD(P)-binding Rossmann-like Domain"/>
    <property type="match status" value="1"/>
</dbReference>